<name>A0ABX9BCB2_9BACL</name>
<sequence length="417" mass="45214">MIIREVKDMAGTRGIARFRGEQLNNKLMRNNHFDVANKINEKYVDIDFHAHREILEDTKIDVLVQKNGAVVGAGVNFIDITNDILNTNVAVDSSTEGTVVGVAIQLRKNGTEDFPLIDEDGDRVYGKVRETTGKYFLDFFSEVNGAEVAYTFTEAETIDFKYITRTNLSVIPVDAIVNGGAGFVADAVDAEAYMNLRQLMKDIYGGAGTLDNDGNANLGTSVVTQIANEVQARTDADTLIRSDLASTAALKGASLVGVIVDANYTGVTVQAVLSNLASRLKSTEDLTSGIADREADSANGYFQAGDFGTAEGRIVDLEAVADAEFKAQADRLDKLEGEEEEVVYEAVGGETEYVFLNGLAKPKTVLLFINGQVQTPGINFEYLTNADGEIRGVNFAPETLKVVEGTPDVLYIKYKRL</sequence>
<keyword evidence="2" id="KW-1185">Reference proteome</keyword>
<organism evidence="1 2">
    <name type="scientific">Paenibacillus pabuli</name>
    <dbReference type="NCBI Taxonomy" id="1472"/>
    <lineage>
        <taxon>Bacteria</taxon>
        <taxon>Bacillati</taxon>
        <taxon>Bacillota</taxon>
        <taxon>Bacilli</taxon>
        <taxon>Bacillales</taxon>
        <taxon>Paenibacillaceae</taxon>
        <taxon>Paenibacillus</taxon>
    </lineage>
</organism>
<accession>A0ABX9BCB2</accession>
<evidence type="ECO:0000313" key="2">
    <source>
        <dbReference type="Proteomes" id="UP000248827"/>
    </source>
</evidence>
<evidence type="ECO:0000313" key="1">
    <source>
        <dbReference type="EMBL" id="RAI85692.1"/>
    </source>
</evidence>
<gene>
    <name evidence="1" type="ORF">DET54_12149</name>
</gene>
<comment type="caution">
    <text evidence="1">The sequence shown here is derived from an EMBL/GenBank/DDBJ whole genome shotgun (WGS) entry which is preliminary data.</text>
</comment>
<evidence type="ECO:0008006" key="3">
    <source>
        <dbReference type="Google" id="ProtNLM"/>
    </source>
</evidence>
<dbReference type="Proteomes" id="UP000248827">
    <property type="component" value="Unassembled WGS sequence"/>
</dbReference>
<proteinExistence type="predicted"/>
<dbReference type="EMBL" id="QLLI01000021">
    <property type="protein sequence ID" value="RAI85692.1"/>
    <property type="molecule type" value="Genomic_DNA"/>
</dbReference>
<protein>
    <recommendedName>
        <fullName evidence="3">Tail fiber-like repeat protein</fullName>
    </recommendedName>
</protein>
<reference evidence="1 2" key="1">
    <citation type="submission" date="2018-06" db="EMBL/GenBank/DDBJ databases">
        <title>Freshwater and sediment microbial communities from various areas in North America, analyzing microbe dynamics in response to fracking.</title>
        <authorList>
            <person name="Lamendella R."/>
        </authorList>
    </citation>
    <scope>NUCLEOTIDE SEQUENCE [LARGE SCALE GENOMIC DNA]</scope>
    <source>
        <strain evidence="1 2">NG-13</strain>
    </source>
</reference>